<proteinExistence type="inferred from homology"/>
<feature type="signal peptide" evidence="2">
    <location>
        <begin position="1"/>
        <end position="18"/>
    </location>
</feature>
<gene>
    <name evidence="4" type="ORF">SAMN05216402_2317</name>
</gene>
<feature type="chain" id="PRO_5045015762" description="Outer membrane lipoprotein Blc" evidence="2">
    <location>
        <begin position="19"/>
        <end position="188"/>
    </location>
</feature>
<reference evidence="4 5" key="1">
    <citation type="submission" date="2016-10" db="EMBL/GenBank/DDBJ databases">
        <authorList>
            <person name="Varghese N."/>
            <person name="Submissions S."/>
        </authorList>
    </citation>
    <scope>NUCLEOTIDE SEQUENCE [LARGE SCALE GENOMIC DNA]</scope>
    <source>
        <strain evidence="4 5">Nl1</strain>
    </source>
</reference>
<dbReference type="PIRSF" id="PIRSF036893">
    <property type="entry name" value="Lipocalin_ApoD"/>
    <property type="match status" value="1"/>
</dbReference>
<feature type="domain" description="Lipocalin/cytosolic fatty-acid binding" evidence="3">
    <location>
        <begin position="34"/>
        <end position="173"/>
    </location>
</feature>
<dbReference type="Proteomes" id="UP000183471">
    <property type="component" value="Unassembled WGS sequence"/>
</dbReference>
<dbReference type="InterPro" id="IPR000566">
    <property type="entry name" value="Lipocln_cytosolic_FA-bd_dom"/>
</dbReference>
<dbReference type="PRINTS" id="PR01171">
    <property type="entry name" value="BCTLIPOCALIN"/>
</dbReference>
<keyword evidence="2" id="KW-0472">Membrane</keyword>
<dbReference type="EMBL" id="FNKY01000001">
    <property type="protein sequence ID" value="SDQ79539.1"/>
    <property type="molecule type" value="Genomic_DNA"/>
</dbReference>
<dbReference type="RefSeq" id="WP_074632620.1">
    <property type="nucleotide sequence ID" value="NZ_FNKY01000001.1"/>
</dbReference>
<evidence type="ECO:0000259" key="3">
    <source>
        <dbReference type="Pfam" id="PF08212"/>
    </source>
</evidence>
<keyword evidence="5" id="KW-1185">Reference proteome</keyword>
<dbReference type="PROSITE" id="PS00213">
    <property type="entry name" value="LIPOCALIN"/>
    <property type="match status" value="1"/>
</dbReference>
<evidence type="ECO:0000256" key="1">
    <source>
        <dbReference type="ARBA" id="ARBA00006889"/>
    </source>
</evidence>
<sequence>MQKLLFMLVAAASLMLMGCEIGVPKGITPVKNFDSQRYLGDWFEIARLEHSYEKGLNNITANYSLREDGGIRVLNRGYDPEKKEWRTAEGKAYFVESPDIGYLKVSFFGPFYGSYVVFDLDEAYQYSYVTGPDRKYLWFLSRTAHVDDAALKRFIKKADELGFDTTKLIYVDQGGVEAPKTQAMGAKD</sequence>
<dbReference type="PROSITE" id="PS51257">
    <property type="entry name" value="PROKAR_LIPOPROTEIN"/>
    <property type="match status" value="1"/>
</dbReference>
<comment type="subunit">
    <text evidence="2">Homodimer.</text>
</comment>
<dbReference type="PANTHER" id="PTHR10612:SF34">
    <property type="entry name" value="APOLIPOPROTEIN D"/>
    <property type="match status" value="1"/>
</dbReference>
<keyword evidence="2" id="KW-0446">Lipid-binding</keyword>
<keyword evidence="2" id="KW-0449">Lipoprotein</keyword>
<protein>
    <recommendedName>
        <fullName evidence="2">Outer membrane lipoprotein Blc</fullName>
    </recommendedName>
</protein>
<dbReference type="InterPro" id="IPR012674">
    <property type="entry name" value="Calycin"/>
</dbReference>
<evidence type="ECO:0000313" key="4">
    <source>
        <dbReference type="EMBL" id="SDQ79539.1"/>
    </source>
</evidence>
<dbReference type="InterPro" id="IPR047202">
    <property type="entry name" value="Lipocalin_Blc-like_dom"/>
</dbReference>
<organism evidence="4 5">
    <name type="scientific">Nitrosospira multiformis</name>
    <dbReference type="NCBI Taxonomy" id="1231"/>
    <lineage>
        <taxon>Bacteria</taxon>
        <taxon>Pseudomonadati</taxon>
        <taxon>Pseudomonadota</taxon>
        <taxon>Betaproteobacteria</taxon>
        <taxon>Nitrosomonadales</taxon>
        <taxon>Nitrosomonadaceae</taxon>
        <taxon>Nitrosospira</taxon>
    </lineage>
</organism>
<accession>A0ABY0TGG2</accession>
<dbReference type="InterPro" id="IPR022272">
    <property type="entry name" value="Lipocalin_CS"/>
</dbReference>
<comment type="similarity">
    <text evidence="1 2">Belongs to the calycin superfamily. Lipocalin family.</text>
</comment>
<keyword evidence="2" id="KW-0998">Cell outer membrane</keyword>
<dbReference type="Pfam" id="PF08212">
    <property type="entry name" value="Lipocalin_2"/>
    <property type="match status" value="1"/>
</dbReference>
<evidence type="ECO:0000313" key="5">
    <source>
        <dbReference type="Proteomes" id="UP000183471"/>
    </source>
</evidence>
<dbReference type="InterPro" id="IPR002446">
    <property type="entry name" value="Lipocalin_bac"/>
</dbReference>
<comment type="function">
    <text evidence="2">Involved in the storage or transport of lipids necessary for membrane maintenance under stressful conditions. Displays a binding preference for lysophospholipids.</text>
</comment>
<evidence type="ECO:0000256" key="2">
    <source>
        <dbReference type="PIRNR" id="PIRNR036893"/>
    </source>
</evidence>
<dbReference type="InterPro" id="IPR022271">
    <property type="entry name" value="Lipocalin_ApoD"/>
</dbReference>
<comment type="subcellular location">
    <subcellularLocation>
        <location evidence="2">Cell outer membrane</location>
    </subcellularLocation>
</comment>
<comment type="caution">
    <text evidence="4">The sequence shown here is derived from an EMBL/GenBank/DDBJ whole genome shotgun (WGS) entry which is preliminary data.</text>
</comment>
<dbReference type="PANTHER" id="PTHR10612">
    <property type="entry name" value="APOLIPOPROTEIN D"/>
    <property type="match status" value="1"/>
</dbReference>
<name>A0ABY0TGG2_9PROT</name>
<dbReference type="SUPFAM" id="SSF50814">
    <property type="entry name" value="Lipocalins"/>
    <property type="match status" value="1"/>
</dbReference>
<dbReference type="Gene3D" id="2.40.128.20">
    <property type="match status" value="1"/>
</dbReference>
<keyword evidence="2" id="KW-0732">Signal</keyword>
<dbReference type="CDD" id="cd19438">
    <property type="entry name" value="lipocalin_Blc-like"/>
    <property type="match status" value="1"/>
</dbReference>